<keyword evidence="1" id="KW-0472">Membrane</keyword>
<feature type="transmembrane region" description="Helical" evidence="1">
    <location>
        <begin position="94"/>
        <end position="114"/>
    </location>
</feature>
<feature type="transmembrane region" description="Helical" evidence="1">
    <location>
        <begin position="164"/>
        <end position="188"/>
    </location>
</feature>
<feature type="transmembrane region" description="Helical" evidence="1">
    <location>
        <begin position="237"/>
        <end position="260"/>
    </location>
</feature>
<accession>A0A3A8EXB1</accession>
<evidence type="ECO:0000313" key="3">
    <source>
        <dbReference type="Proteomes" id="UP000282388"/>
    </source>
</evidence>
<evidence type="ECO:0000313" key="2">
    <source>
        <dbReference type="EMBL" id="RKG33501.1"/>
    </source>
</evidence>
<proteinExistence type="predicted"/>
<keyword evidence="1" id="KW-0812">Transmembrane</keyword>
<gene>
    <name evidence="2" type="ORF">D7V32_03285</name>
</gene>
<sequence length="444" mass="50767">MKKNSFLLVRALAGINYKLLLFLALGSLIPLLYSTSRIYWIGQIDDDSAFNIAAQVTWLSLLYEVLNEALLLPLAFILGQVIQDKVLWRQRIAVTLSLFLAVYLVVTVLFLIFVPNTVSFMHQRTDLYLQTVQYMRLEAAAILFSSLFSYFQLILILQNQRKFLYLLLMLQSALILILDSVLVSSFSFSLQLGLTGVALCNIAVSLVLAGISCAALYAQGVRFHHIQFRQHVWLNKYYQKAAISCIESGIRNTVFALIILKMINMAESSGDFWLMNQFIWGWLLLPVFAIAQLVKQDAAIHQGLSRAKISAYLILMTGIIFAWLCSMPWWNGFIYHVMGVEHAQKITQLAMGMIGCYMLFAWNSVLDQYFYGIGRIDLILYQTIIINTLFYGSAYILYSMQFFTVTLANILLIFGLSLVLDSILTFMQYIRLQYLQADMRLNMQ</sequence>
<dbReference type="OrthoDB" id="388031at2"/>
<comment type="caution">
    <text evidence="2">The sequence shown here is derived from an EMBL/GenBank/DDBJ whole genome shotgun (WGS) entry which is preliminary data.</text>
</comment>
<dbReference type="NCBIfam" id="NF045539">
    <property type="entry name" value="MATE_efflux1"/>
    <property type="match status" value="1"/>
</dbReference>
<feature type="transmembrane region" description="Helical" evidence="1">
    <location>
        <begin position="61"/>
        <end position="82"/>
    </location>
</feature>
<feature type="transmembrane region" description="Helical" evidence="1">
    <location>
        <begin position="410"/>
        <end position="430"/>
    </location>
</feature>
<reference evidence="2 3" key="1">
    <citation type="submission" date="2018-09" db="EMBL/GenBank/DDBJ databases">
        <title>The draft genome of Acinetobacter spp. strains.</title>
        <authorList>
            <person name="Qin J."/>
            <person name="Feng Y."/>
            <person name="Zong Z."/>
        </authorList>
    </citation>
    <scope>NUCLEOTIDE SEQUENCE [LARGE SCALE GENOMIC DNA]</scope>
    <source>
        <strain evidence="2 3">WCHAc060012</strain>
    </source>
</reference>
<dbReference type="Proteomes" id="UP000282388">
    <property type="component" value="Unassembled WGS sequence"/>
</dbReference>
<evidence type="ECO:0000256" key="1">
    <source>
        <dbReference type="SAM" id="Phobius"/>
    </source>
</evidence>
<feature type="transmembrane region" description="Helical" evidence="1">
    <location>
        <begin position="349"/>
        <end position="366"/>
    </location>
</feature>
<name>A0A3A8EXB1_9GAMM</name>
<feature type="transmembrane region" description="Helical" evidence="1">
    <location>
        <begin position="272"/>
        <end position="291"/>
    </location>
</feature>
<feature type="transmembrane region" description="Helical" evidence="1">
    <location>
        <begin position="20"/>
        <end position="41"/>
    </location>
</feature>
<protein>
    <submittedName>
        <fullName evidence="2">Multidrug transporter</fullName>
    </submittedName>
</protein>
<keyword evidence="3" id="KW-1185">Reference proteome</keyword>
<keyword evidence="1" id="KW-1133">Transmembrane helix</keyword>
<dbReference type="RefSeq" id="WP_120401490.1">
    <property type="nucleotide sequence ID" value="NZ_RAXV01000004.1"/>
</dbReference>
<dbReference type="EMBL" id="RAXV01000004">
    <property type="protein sequence ID" value="RKG33501.1"/>
    <property type="molecule type" value="Genomic_DNA"/>
</dbReference>
<dbReference type="AlphaFoldDB" id="A0A3A8EXB1"/>
<feature type="transmembrane region" description="Helical" evidence="1">
    <location>
        <begin position="134"/>
        <end position="157"/>
    </location>
</feature>
<feature type="transmembrane region" description="Helical" evidence="1">
    <location>
        <begin position="194"/>
        <end position="217"/>
    </location>
</feature>
<feature type="transmembrane region" description="Helical" evidence="1">
    <location>
        <begin position="311"/>
        <end position="329"/>
    </location>
</feature>
<organism evidence="2 3">
    <name type="scientific">Acinetobacter tianfuensis</name>
    <dbReference type="NCBI Taxonomy" id="2419603"/>
    <lineage>
        <taxon>Bacteria</taxon>
        <taxon>Pseudomonadati</taxon>
        <taxon>Pseudomonadota</taxon>
        <taxon>Gammaproteobacteria</taxon>
        <taxon>Moraxellales</taxon>
        <taxon>Moraxellaceae</taxon>
        <taxon>Acinetobacter</taxon>
    </lineage>
</organism>
<feature type="transmembrane region" description="Helical" evidence="1">
    <location>
        <begin position="378"/>
        <end position="398"/>
    </location>
</feature>